<evidence type="ECO:0000313" key="2">
    <source>
        <dbReference type="Proteomes" id="UP000772434"/>
    </source>
</evidence>
<gene>
    <name evidence="1" type="ORF">BDP27DRAFT_1331333</name>
</gene>
<evidence type="ECO:0000313" key="1">
    <source>
        <dbReference type="EMBL" id="KAF9065947.1"/>
    </source>
</evidence>
<dbReference type="OrthoDB" id="3354680at2759"/>
<dbReference type="EMBL" id="JADNRY010000095">
    <property type="protein sequence ID" value="KAF9065947.1"/>
    <property type="molecule type" value="Genomic_DNA"/>
</dbReference>
<dbReference type="Proteomes" id="UP000772434">
    <property type="component" value="Unassembled WGS sequence"/>
</dbReference>
<organism evidence="1 2">
    <name type="scientific">Rhodocollybia butyracea</name>
    <dbReference type="NCBI Taxonomy" id="206335"/>
    <lineage>
        <taxon>Eukaryota</taxon>
        <taxon>Fungi</taxon>
        <taxon>Dikarya</taxon>
        <taxon>Basidiomycota</taxon>
        <taxon>Agaricomycotina</taxon>
        <taxon>Agaricomycetes</taxon>
        <taxon>Agaricomycetidae</taxon>
        <taxon>Agaricales</taxon>
        <taxon>Marasmiineae</taxon>
        <taxon>Omphalotaceae</taxon>
        <taxon>Rhodocollybia</taxon>
    </lineage>
</organism>
<accession>A0A9P5PMN2</accession>
<sequence length="206" mass="23655">MPTEDRITDKPRGHRIATDQIAMRLPASAISGLNDEAVLALFTRGFFGGIIFRIEWFILRIALGKINPAKYTGFTSLPTEKIEWNSQNISTSTVMPVGDILFGSFKIVDFHVKQTTRSESDFGGCHRFSVHRNLHGNSRLDIESSSVTDESGRDSRQVQDEVEIRLEHFRCNPQTNIDSWAEYITWFHYWYARLLFADGIRSVLRR</sequence>
<reference evidence="1" key="1">
    <citation type="submission" date="2020-11" db="EMBL/GenBank/DDBJ databases">
        <authorList>
            <consortium name="DOE Joint Genome Institute"/>
            <person name="Ahrendt S."/>
            <person name="Riley R."/>
            <person name="Andreopoulos W."/>
            <person name="Labutti K."/>
            <person name="Pangilinan J."/>
            <person name="Ruiz-Duenas F.J."/>
            <person name="Barrasa J.M."/>
            <person name="Sanchez-Garcia M."/>
            <person name="Camarero S."/>
            <person name="Miyauchi S."/>
            <person name="Serrano A."/>
            <person name="Linde D."/>
            <person name="Babiker R."/>
            <person name="Drula E."/>
            <person name="Ayuso-Fernandez I."/>
            <person name="Pacheco R."/>
            <person name="Padilla G."/>
            <person name="Ferreira P."/>
            <person name="Barriuso J."/>
            <person name="Kellner H."/>
            <person name="Castanera R."/>
            <person name="Alfaro M."/>
            <person name="Ramirez L."/>
            <person name="Pisabarro A.G."/>
            <person name="Kuo A."/>
            <person name="Tritt A."/>
            <person name="Lipzen A."/>
            <person name="He G."/>
            <person name="Yan M."/>
            <person name="Ng V."/>
            <person name="Cullen D."/>
            <person name="Martin F."/>
            <person name="Rosso M.-N."/>
            <person name="Henrissat B."/>
            <person name="Hibbett D."/>
            <person name="Martinez A.T."/>
            <person name="Grigoriev I.V."/>
        </authorList>
    </citation>
    <scope>NUCLEOTIDE SEQUENCE</scope>
    <source>
        <strain evidence="1">AH 40177</strain>
    </source>
</reference>
<name>A0A9P5PMN2_9AGAR</name>
<proteinExistence type="predicted"/>
<dbReference type="AlphaFoldDB" id="A0A9P5PMN2"/>
<comment type="caution">
    <text evidence="1">The sequence shown here is derived from an EMBL/GenBank/DDBJ whole genome shotgun (WGS) entry which is preliminary data.</text>
</comment>
<keyword evidence="2" id="KW-1185">Reference proteome</keyword>
<protein>
    <submittedName>
        <fullName evidence="1">Uncharacterized protein</fullName>
    </submittedName>
</protein>